<reference evidence="2 3" key="1">
    <citation type="submission" date="2015-12" db="EMBL/GenBank/DDBJ databases">
        <title>Nitrous oxide reduction kinetics distinguish bacteria harboring typical versus atypical NosZ.</title>
        <authorList>
            <person name="Yoon S."/>
            <person name="Nissen S."/>
            <person name="Park D."/>
            <person name="Sanford R.A."/>
            <person name="Loeffler F.E."/>
        </authorList>
    </citation>
    <scope>NUCLEOTIDE SEQUENCE [LARGE SCALE GENOMIC DNA]</scope>
    <source>
        <strain evidence="2 3">ATCC BAA-841</strain>
    </source>
</reference>
<evidence type="ECO:0000256" key="1">
    <source>
        <dbReference type="SAM" id="Phobius"/>
    </source>
</evidence>
<dbReference type="STRING" id="281362.AT959_12975"/>
<dbReference type="EMBL" id="LODL01000021">
    <property type="protein sequence ID" value="KXB30265.1"/>
    <property type="molecule type" value="Genomic_DNA"/>
</dbReference>
<keyword evidence="3" id="KW-1185">Reference proteome</keyword>
<feature type="transmembrane region" description="Helical" evidence="1">
    <location>
        <begin position="46"/>
        <end position="63"/>
    </location>
</feature>
<keyword evidence="1" id="KW-0472">Membrane</keyword>
<dbReference type="Proteomes" id="UP000070186">
    <property type="component" value="Unassembled WGS sequence"/>
</dbReference>
<protein>
    <recommendedName>
        <fullName evidence="4">Cobalt transporter</fullName>
    </recommendedName>
</protein>
<feature type="transmembrane region" description="Helical" evidence="1">
    <location>
        <begin position="172"/>
        <end position="190"/>
    </location>
</feature>
<keyword evidence="1" id="KW-0812">Transmembrane</keyword>
<keyword evidence="1" id="KW-1133">Transmembrane helix</keyword>
<proteinExistence type="predicted"/>
<sequence>MVLWLAGIVAIQYLDYPGLGLMLAAAVFSTPAICRPWLGYVRRARWLLLSLWLIVAFNTPGEALRDFSWAPTYEGMAEANLQAVRLLAMLALLAWLFVRLGRDGLLGGLWGVLYPLRCLGLDTGRLVIRLSLVLENLQTEHEKGAWKKMLVGEARFVDGPDSVRVAMPHWKMADTLLLIIIAMIVLGGLLL</sequence>
<evidence type="ECO:0000313" key="3">
    <source>
        <dbReference type="Proteomes" id="UP000070186"/>
    </source>
</evidence>
<dbReference type="AlphaFoldDB" id="A0A133XH51"/>
<organism evidence="2 3">
    <name type="scientific">Dechloromonas denitrificans</name>
    <dbReference type="NCBI Taxonomy" id="281362"/>
    <lineage>
        <taxon>Bacteria</taxon>
        <taxon>Pseudomonadati</taxon>
        <taxon>Pseudomonadota</taxon>
        <taxon>Betaproteobacteria</taxon>
        <taxon>Rhodocyclales</taxon>
        <taxon>Azonexaceae</taxon>
        <taxon>Dechloromonas</taxon>
    </lineage>
</organism>
<feature type="transmembrane region" description="Helical" evidence="1">
    <location>
        <begin position="16"/>
        <end position="34"/>
    </location>
</feature>
<evidence type="ECO:0000313" key="2">
    <source>
        <dbReference type="EMBL" id="KXB30265.1"/>
    </source>
</evidence>
<accession>A0A133XH51</accession>
<gene>
    <name evidence="2" type="ORF">AT959_12975</name>
</gene>
<feature type="transmembrane region" description="Helical" evidence="1">
    <location>
        <begin position="83"/>
        <end position="100"/>
    </location>
</feature>
<comment type="caution">
    <text evidence="2">The sequence shown here is derived from an EMBL/GenBank/DDBJ whole genome shotgun (WGS) entry which is preliminary data.</text>
</comment>
<name>A0A133XH51_9RHOO</name>
<evidence type="ECO:0008006" key="4">
    <source>
        <dbReference type="Google" id="ProtNLM"/>
    </source>
</evidence>